<dbReference type="InterPro" id="IPR005151">
    <property type="entry name" value="Tail-specific_protease"/>
</dbReference>
<dbReference type="Pfam" id="PF18294">
    <property type="entry name" value="Pept_S41_N"/>
    <property type="match status" value="1"/>
</dbReference>
<dbReference type="InterPro" id="IPR001478">
    <property type="entry name" value="PDZ"/>
</dbReference>
<dbReference type="Proteomes" id="UP001163156">
    <property type="component" value="Chromosome"/>
</dbReference>
<dbReference type="PROSITE" id="PS50106">
    <property type="entry name" value="PDZ"/>
    <property type="match status" value="1"/>
</dbReference>
<dbReference type="SMART" id="SM00245">
    <property type="entry name" value="TSPc"/>
    <property type="match status" value="1"/>
</dbReference>
<dbReference type="InterPro" id="IPR041489">
    <property type="entry name" value="PDZ_6"/>
</dbReference>
<dbReference type="Gene3D" id="2.30.42.10">
    <property type="match status" value="1"/>
</dbReference>
<dbReference type="InterPro" id="IPR041613">
    <property type="entry name" value="Pept_S41_N"/>
</dbReference>
<dbReference type="CDD" id="cd07561">
    <property type="entry name" value="Peptidase_S41_CPP_like"/>
    <property type="match status" value="1"/>
</dbReference>
<reference evidence="2" key="1">
    <citation type="submission" date="2022-10" db="EMBL/GenBank/DDBJ databases">
        <title>Algoriphagus sp. a novel bacteria isolate from halophytes salicornia europaea.</title>
        <authorList>
            <person name="Peng Y."/>
            <person name="Jiang L."/>
            <person name="Lee J."/>
        </authorList>
    </citation>
    <scope>NUCLEOTIDE SEQUENCE</scope>
    <source>
        <strain evidence="2">TR-M5</strain>
    </source>
</reference>
<dbReference type="RefSeq" id="WP_264808936.1">
    <property type="nucleotide sequence ID" value="NZ_CP110226.1"/>
</dbReference>
<keyword evidence="3" id="KW-1185">Reference proteome</keyword>
<gene>
    <name evidence="2" type="ORF">OM944_17555</name>
</gene>
<feature type="domain" description="PDZ" evidence="1">
    <location>
        <begin position="105"/>
        <end position="182"/>
    </location>
</feature>
<proteinExistence type="predicted"/>
<accession>A0ABY6MHF2</accession>
<dbReference type="InterPro" id="IPR036034">
    <property type="entry name" value="PDZ_sf"/>
</dbReference>
<dbReference type="PANTHER" id="PTHR32060:SF30">
    <property type="entry name" value="CARBOXY-TERMINAL PROCESSING PROTEASE CTPA"/>
    <property type="match status" value="1"/>
</dbReference>
<name>A0ABY6MHF2_9BACT</name>
<dbReference type="Gene3D" id="3.30.750.170">
    <property type="match status" value="1"/>
</dbReference>
<dbReference type="Gene3D" id="3.90.226.10">
    <property type="entry name" value="2-enoyl-CoA Hydratase, Chain A, domain 1"/>
    <property type="match status" value="1"/>
</dbReference>
<evidence type="ECO:0000259" key="1">
    <source>
        <dbReference type="PROSITE" id="PS50106"/>
    </source>
</evidence>
<evidence type="ECO:0000313" key="3">
    <source>
        <dbReference type="Proteomes" id="UP001163156"/>
    </source>
</evidence>
<sequence length="470" mass="52578">MKSNQILKACFYVILSGLLWSCDKDDEMDPVVEPPVVPENTLETEINGWIRAVMNEVYYWNENMRTPIAATSEPEDYYESLLFRPTDRFSAIYPDYQELINNLSGISLDAGYEYTLYRASSTSDDVVAEISYVKKNSPAATEGLRRGDVITAINGTVMNIDNYRTVLGRTESTHTISYIRFNESEGGYQAQADISLTPVQLSENPIFLDTVFNVDSEKIGYVIYNFFAPDAGNGDKAFDNELDAAFASFKAQQINHLIVDFRYNGGGLVSSAVNMASLIAPAVTDEDIFSKTKYNDFISTNIPELSNVQTAFKTKAENLGATLEGNRVYIITSSRTASASELIINGLRPYMDVFLVGDVTYGKNVGSIPFEDEENDDNNYGLLPIVTRSFNSLDESDYINGFEPNVEAFEYEERLRPLGDINEYLLRTTIEQITGTASSARIEKLDRVDIGSTLDNKIRQGRMIESNPFK</sequence>
<dbReference type="Pfam" id="PF03572">
    <property type="entry name" value="Peptidase_S41"/>
    <property type="match status" value="1"/>
</dbReference>
<dbReference type="InterPro" id="IPR029045">
    <property type="entry name" value="ClpP/crotonase-like_dom_sf"/>
</dbReference>
<dbReference type="PANTHER" id="PTHR32060">
    <property type="entry name" value="TAIL-SPECIFIC PROTEASE"/>
    <property type="match status" value="1"/>
</dbReference>
<dbReference type="SUPFAM" id="SSF52096">
    <property type="entry name" value="ClpP/crotonase"/>
    <property type="match status" value="1"/>
</dbReference>
<dbReference type="SMART" id="SM00228">
    <property type="entry name" value="PDZ"/>
    <property type="match status" value="1"/>
</dbReference>
<dbReference type="SUPFAM" id="SSF50156">
    <property type="entry name" value="PDZ domain-like"/>
    <property type="match status" value="1"/>
</dbReference>
<protein>
    <submittedName>
        <fullName evidence="2">S41 family peptidase</fullName>
    </submittedName>
</protein>
<dbReference type="EMBL" id="CP110226">
    <property type="protein sequence ID" value="UZD22450.1"/>
    <property type="molecule type" value="Genomic_DNA"/>
</dbReference>
<organism evidence="2 3">
    <name type="scientific">Algoriphagus halophytocola</name>
    <dbReference type="NCBI Taxonomy" id="2991499"/>
    <lineage>
        <taxon>Bacteria</taxon>
        <taxon>Pseudomonadati</taxon>
        <taxon>Bacteroidota</taxon>
        <taxon>Cytophagia</taxon>
        <taxon>Cytophagales</taxon>
        <taxon>Cyclobacteriaceae</taxon>
        <taxon>Algoriphagus</taxon>
    </lineage>
</organism>
<dbReference type="Pfam" id="PF17820">
    <property type="entry name" value="PDZ_6"/>
    <property type="match status" value="1"/>
</dbReference>
<evidence type="ECO:0000313" key="2">
    <source>
        <dbReference type="EMBL" id="UZD22450.1"/>
    </source>
</evidence>